<proteinExistence type="inferred from homology"/>
<name>A0A7S3B757_9VIRI</name>
<accession>A0A7S3B757</accession>
<dbReference type="InterPro" id="IPR001619">
    <property type="entry name" value="Sec1-like"/>
</dbReference>
<comment type="similarity">
    <text evidence="1">Belongs to the STXBP/unc-18/SEC1 family.</text>
</comment>
<dbReference type="Pfam" id="PF00995">
    <property type="entry name" value="Sec1"/>
    <property type="match status" value="1"/>
</dbReference>
<gene>
    <name evidence="2" type="ORF">PSIN1315_LOCUS597</name>
</gene>
<dbReference type="Gene3D" id="3.90.830.10">
    <property type="entry name" value="Syntaxin Binding Protein 1, Chain A, domain 2"/>
    <property type="match status" value="1"/>
</dbReference>
<dbReference type="AlphaFoldDB" id="A0A7S3B757"/>
<dbReference type="InterPro" id="IPR043127">
    <property type="entry name" value="Sec-1-like_dom3a"/>
</dbReference>
<dbReference type="SUPFAM" id="SSF56815">
    <property type="entry name" value="Sec1/munc18-like (SM) proteins"/>
    <property type="match status" value="1"/>
</dbReference>
<protein>
    <submittedName>
        <fullName evidence="2">Uncharacterized protein</fullName>
    </submittedName>
</protein>
<dbReference type="EMBL" id="HBHY01000939">
    <property type="protein sequence ID" value="CAE0125490.1"/>
    <property type="molecule type" value="Transcribed_RNA"/>
</dbReference>
<reference evidence="2" key="1">
    <citation type="submission" date="2021-01" db="EMBL/GenBank/DDBJ databases">
        <authorList>
            <person name="Corre E."/>
            <person name="Pelletier E."/>
            <person name="Niang G."/>
            <person name="Scheremetjew M."/>
            <person name="Finn R."/>
            <person name="Kale V."/>
            <person name="Holt S."/>
            <person name="Cochrane G."/>
            <person name="Meng A."/>
            <person name="Brown T."/>
            <person name="Cohen L."/>
        </authorList>
    </citation>
    <scope>NUCLEOTIDE SEQUENCE</scope>
    <source>
        <strain evidence="2">RCC927</strain>
    </source>
</reference>
<dbReference type="Gene3D" id="1.25.40.60">
    <property type="match status" value="1"/>
</dbReference>
<dbReference type="PIRSF" id="PIRSF005715">
    <property type="entry name" value="VPS45_Sec1"/>
    <property type="match status" value="1"/>
</dbReference>
<dbReference type="InterPro" id="IPR043154">
    <property type="entry name" value="Sec-1-like_dom1"/>
</dbReference>
<dbReference type="PANTHER" id="PTHR11679">
    <property type="entry name" value="VESICLE PROTEIN SORTING-ASSOCIATED"/>
    <property type="match status" value="1"/>
</dbReference>
<organism evidence="2">
    <name type="scientific">Prasinoderma singulare</name>
    <dbReference type="NCBI Taxonomy" id="676789"/>
    <lineage>
        <taxon>Eukaryota</taxon>
        <taxon>Viridiplantae</taxon>
        <taxon>Prasinodermophyta</taxon>
        <taxon>Prasinodermophyceae</taxon>
        <taxon>Prasinodermales</taxon>
        <taxon>Prasinodermaceae</taxon>
        <taxon>Prasinoderma</taxon>
    </lineage>
</organism>
<evidence type="ECO:0000313" key="2">
    <source>
        <dbReference type="EMBL" id="CAE0125490.1"/>
    </source>
</evidence>
<sequence length="455" mass="49947">MSELMERGVSLVEDLAKRREPMPSQDAVYFISPTPQSLGRLIEDFGGAAPQYRAARVYLTSACPAPLLAKIKGATHLLPRLKALKEINLEVVLEDSRTLLAPAPLALECMYAPGAARSATAQGEWRRWASQLATVFATLGELPAVRYSASDGGVTDAAAVAGLARECHAAVQALARRSTGMPAAETCELLVLGRAFDPVAACIHEWTYEAMAYDLLPIRNGSVYRYDVQTNAGGSEARDAILGERDPMWTELRHLHLAEASLRLNRTLEGFSANNRAAQMRGGQKREVSTRDLKKMVQAMPQYRDQLQRLSLHIDIASKINEAVRARALKAAGEVEQDLVLGDATSKELIALLGSHGEDLSSQDKLRVLLCYAATHPEKLDTSKRTQWMKLARLEEGDMKTVGNLEHLGIAVNKKKRAWRAWSMSAASAVPRRRCARRVAAPRRRSSVCSASRRC</sequence>
<dbReference type="GO" id="GO:0016192">
    <property type="term" value="P:vesicle-mediated transport"/>
    <property type="evidence" value="ECO:0007669"/>
    <property type="project" value="InterPro"/>
</dbReference>
<evidence type="ECO:0000256" key="1">
    <source>
        <dbReference type="ARBA" id="ARBA00009884"/>
    </source>
</evidence>
<dbReference type="Gene3D" id="3.40.50.2060">
    <property type="match status" value="1"/>
</dbReference>
<dbReference type="InterPro" id="IPR036045">
    <property type="entry name" value="Sec1-like_sf"/>
</dbReference>